<dbReference type="PANTHER" id="PTHR10039">
    <property type="entry name" value="AMELOGENIN"/>
    <property type="match status" value="1"/>
</dbReference>
<dbReference type="OrthoDB" id="7464126at2759"/>
<dbReference type="Gene3D" id="3.40.50.300">
    <property type="entry name" value="P-loop containing nucleotide triphosphate hydrolases"/>
    <property type="match status" value="1"/>
</dbReference>
<dbReference type="Pfam" id="PF24883">
    <property type="entry name" value="NPHP3_N"/>
    <property type="match status" value="1"/>
</dbReference>
<dbReference type="GeneID" id="37215399"/>
<feature type="domain" description="Nephrocystin 3-like N-terminal" evidence="2">
    <location>
        <begin position="270"/>
        <end position="443"/>
    </location>
</feature>
<dbReference type="InterPro" id="IPR027417">
    <property type="entry name" value="P-loop_NTPase"/>
</dbReference>
<evidence type="ECO:0000313" key="4">
    <source>
        <dbReference type="Proteomes" id="UP000248405"/>
    </source>
</evidence>
<keyword evidence="4" id="KW-1185">Reference proteome</keyword>
<reference evidence="3" key="1">
    <citation type="submission" date="2016-12" db="EMBL/GenBank/DDBJ databases">
        <title>The genomes of Aspergillus section Nigri reveals drivers in fungal speciation.</title>
        <authorList>
            <consortium name="DOE Joint Genome Institute"/>
            <person name="Vesth T.C."/>
            <person name="Nybo J."/>
            <person name="Theobald S."/>
            <person name="Brandl J."/>
            <person name="Frisvad J.C."/>
            <person name="Nielsen K.F."/>
            <person name="Lyhne E.K."/>
            <person name="Kogle M.E."/>
            <person name="Kuo A."/>
            <person name="Riley R."/>
            <person name="Clum A."/>
            <person name="Nolan M."/>
            <person name="Lipzen A."/>
            <person name="Salamov A."/>
            <person name="Henrissat B."/>
            <person name="Wiebenga A."/>
            <person name="De Vries R.P."/>
            <person name="Grigoriev I.V."/>
            <person name="Mortensen U.H."/>
            <person name="Andersen M.R."/>
            <person name="Baker S.E."/>
        </authorList>
    </citation>
    <scope>NUCLEOTIDE SEQUENCE [LARGE SCALE GENOMIC DNA]</scope>
    <source>
        <strain evidence="3">CBS 113365</strain>
    </source>
</reference>
<sequence length="715" mass="81353">MDIWKDACDSLVPSLQHSLDEVLGKQREQQSDTATPHQRQQQLLTTILKQAEEKRKLSLHKRWKVDIHGKSIVIRDVFEKIITWVNRFKTLHPPSLTVHLPWAGVSSLIVVALTDKQCFEYTVDGLEVVSHYIVCYAAFEPTYLLPGLPFQSELQSAVTNLYTLILNFLANGVNFFEQSASDRIRKCHFQDSQREVIEKIRQADAEAMELATKVHSDAQWGMMPGVHERYRVLKSLQHPIRRLLDVSTVHAKIFEEEDLHRINQWLLSPFTNNPEYLAWKEFSCSSVLLLHGIPESGKTFLVSAVIDSFLEEMSINSPSAPLAYYYCGDSRLGRAWADPEDVLRSLTRQLAIVDTASFTVHGQVPLEYRRKEAEARLDGFELPSLGGRECTDLILNILGTNSAVMVVDGVDEIENSRRHELIDALDRIRRESASVVKIFISSRDNSWILAGMPDALLLGTQEVNTRFGMETYISQRVIHATRTKYLLNGIYVDNLREKSINFSRRSADGTFLSINLRFEAICKLQSMASVEQAIESLPEVSRTIDSLYSDILNRIRCENPQAYDVATRVFSWLLCMYEPLSPSAIMKAISTYFPGNFQFLLPNLLKTCSNLVVHDKKIAHDCLSVCARNLPLNVGPVEQPARNFPLYAAMYWPRHVEAALEVEQSPSSDLRRELRSFVFKADGRLGIKFEQWLQTAQQVADFVPANHPLKMNLGQ</sequence>
<keyword evidence="1" id="KW-0677">Repeat</keyword>
<dbReference type="AlphaFoldDB" id="A0A319CJ32"/>
<organism evidence="3 4">
    <name type="scientific">Aspergillus vadensis (strain CBS 113365 / IMI 142717 / IBT 24658)</name>
    <dbReference type="NCBI Taxonomy" id="1448311"/>
    <lineage>
        <taxon>Eukaryota</taxon>
        <taxon>Fungi</taxon>
        <taxon>Dikarya</taxon>
        <taxon>Ascomycota</taxon>
        <taxon>Pezizomycotina</taxon>
        <taxon>Eurotiomycetes</taxon>
        <taxon>Eurotiomycetidae</taxon>
        <taxon>Eurotiales</taxon>
        <taxon>Aspergillaceae</taxon>
        <taxon>Aspergillus</taxon>
        <taxon>Aspergillus subgen. Circumdati</taxon>
    </lineage>
</organism>
<evidence type="ECO:0000259" key="2">
    <source>
        <dbReference type="Pfam" id="PF24883"/>
    </source>
</evidence>
<dbReference type="SUPFAM" id="SSF52540">
    <property type="entry name" value="P-loop containing nucleoside triphosphate hydrolases"/>
    <property type="match status" value="1"/>
</dbReference>
<evidence type="ECO:0000313" key="3">
    <source>
        <dbReference type="EMBL" id="PYH68292.1"/>
    </source>
</evidence>
<accession>A0A319CJ32</accession>
<evidence type="ECO:0000256" key="1">
    <source>
        <dbReference type="ARBA" id="ARBA00022737"/>
    </source>
</evidence>
<dbReference type="RefSeq" id="XP_025562086.1">
    <property type="nucleotide sequence ID" value="XM_025710807.1"/>
</dbReference>
<protein>
    <recommendedName>
        <fullName evidence="2">Nephrocystin 3-like N-terminal domain-containing protein</fullName>
    </recommendedName>
</protein>
<gene>
    <name evidence="3" type="ORF">BO88DRAFT_454581</name>
</gene>
<dbReference type="EMBL" id="KZ821627">
    <property type="protein sequence ID" value="PYH68292.1"/>
    <property type="molecule type" value="Genomic_DNA"/>
</dbReference>
<proteinExistence type="predicted"/>
<name>A0A319CJ32_ASPVC</name>
<dbReference type="PANTHER" id="PTHR10039:SF16">
    <property type="entry name" value="GPI INOSITOL-DEACYLASE"/>
    <property type="match status" value="1"/>
</dbReference>
<dbReference type="InterPro" id="IPR056884">
    <property type="entry name" value="NPHP3-like_N"/>
</dbReference>
<dbReference type="Proteomes" id="UP000248405">
    <property type="component" value="Unassembled WGS sequence"/>
</dbReference>